<accession>A0A1H3YKR3</accession>
<organism evidence="1 2">
    <name type="scientific">Chitinophaga terrae</name>
    <name type="common">ex Kim and Jung 2007</name>
    <dbReference type="NCBI Taxonomy" id="408074"/>
    <lineage>
        <taxon>Bacteria</taxon>
        <taxon>Pseudomonadati</taxon>
        <taxon>Bacteroidota</taxon>
        <taxon>Chitinophagia</taxon>
        <taxon>Chitinophagales</taxon>
        <taxon>Chitinophagaceae</taxon>
        <taxon>Chitinophaga</taxon>
    </lineage>
</organism>
<protein>
    <submittedName>
        <fullName evidence="1">Uncharacterized protein</fullName>
    </submittedName>
</protein>
<proteinExistence type="predicted"/>
<sequence>MEPAFIYRLLEKIHEFYPVGMQRLTGYPGEKRMMEIIEKKINALINEEQTEWTALFHSLKKLAANYQVIDNSARQFPSYTMSVLYEEAGSGELNRRTEIVFTISLLCEYYTCFIHDFYRIDSQILFSQRRKIYSTNVVSLENHLSFEKAKPIIERADAEIRKFFPGHTYVNHASLFYNKINGAVPFGAIEDMPAQPYSIYHFLFDGYFAKEPNITA</sequence>
<dbReference type="AlphaFoldDB" id="A0A1H3YKR3"/>
<reference evidence="2" key="1">
    <citation type="submission" date="2016-10" db="EMBL/GenBank/DDBJ databases">
        <authorList>
            <person name="Varghese N."/>
            <person name="Submissions S."/>
        </authorList>
    </citation>
    <scope>NUCLEOTIDE SEQUENCE [LARGE SCALE GENOMIC DNA]</scope>
    <source>
        <strain evidence="2">DSM 23920</strain>
    </source>
</reference>
<evidence type="ECO:0000313" key="2">
    <source>
        <dbReference type="Proteomes" id="UP000199656"/>
    </source>
</evidence>
<keyword evidence="2" id="KW-1185">Reference proteome</keyword>
<evidence type="ECO:0000313" key="1">
    <source>
        <dbReference type="EMBL" id="SEA12083.1"/>
    </source>
</evidence>
<dbReference type="Proteomes" id="UP000199656">
    <property type="component" value="Unassembled WGS sequence"/>
</dbReference>
<dbReference type="RefSeq" id="WP_139169914.1">
    <property type="nucleotide sequence ID" value="NZ_BKAT01000001.1"/>
</dbReference>
<name>A0A1H3YKR3_9BACT</name>
<gene>
    <name evidence="1" type="ORF">SAMN05660909_00829</name>
</gene>
<dbReference type="EMBL" id="FNRL01000003">
    <property type="protein sequence ID" value="SEA12083.1"/>
    <property type="molecule type" value="Genomic_DNA"/>
</dbReference>
<dbReference type="OrthoDB" id="680164at2"/>